<evidence type="ECO:0000313" key="3">
    <source>
        <dbReference type="Proteomes" id="UP000184066"/>
    </source>
</evidence>
<feature type="compositionally biased region" description="Basic residues" evidence="1">
    <location>
        <begin position="103"/>
        <end position="112"/>
    </location>
</feature>
<organism evidence="2 3">
    <name type="scientific">Oceanicella actignis</name>
    <dbReference type="NCBI Taxonomy" id="1189325"/>
    <lineage>
        <taxon>Bacteria</taxon>
        <taxon>Pseudomonadati</taxon>
        <taxon>Pseudomonadota</taxon>
        <taxon>Alphaproteobacteria</taxon>
        <taxon>Rhodobacterales</taxon>
        <taxon>Paracoccaceae</taxon>
        <taxon>Oceanicella</taxon>
    </lineage>
</organism>
<keyword evidence="3" id="KW-1185">Reference proteome</keyword>
<dbReference type="Proteomes" id="UP000184066">
    <property type="component" value="Unassembled WGS sequence"/>
</dbReference>
<dbReference type="EMBL" id="FRDL01000002">
    <property type="protein sequence ID" value="SHN57851.1"/>
    <property type="molecule type" value="Genomic_DNA"/>
</dbReference>
<evidence type="ECO:0000256" key="1">
    <source>
        <dbReference type="SAM" id="MobiDB-lite"/>
    </source>
</evidence>
<sequence>MTDFKTGDMVVLISGSMRMAVEEVRDDRVKVVWCHEGRVGRDEFDARLLNKWEAREGQGAGPRPFGGKPQGDRGGKPWQNRDERPRGGDDRPPRKTGWDGKPRDKKYFRKED</sequence>
<accession>A0A1M7SHD4</accession>
<protein>
    <recommendedName>
        <fullName evidence="4">DUF2158 domain-containing protein</fullName>
    </recommendedName>
</protein>
<reference evidence="2 3" key="1">
    <citation type="submission" date="2016-12" db="EMBL/GenBank/DDBJ databases">
        <authorList>
            <person name="Song W.-J."/>
            <person name="Kurnit D.M."/>
        </authorList>
    </citation>
    <scope>NUCLEOTIDE SEQUENCE [LARGE SCALE GENOMIC DNA]</scope>
    <source>
        <strain evidence="2 3">CGMCC 1.10808</strain>
    </source>
</reference>
<dbReference type="STRING" id="1189325.SAMN04488119_10392"/>
<evidence type="ECO:0000313" key="2">
    <source>
        <dbReference type="EMBL" id="SHN57851.1"/>
    </source>
</evidence>
<dbReference type="OrthoDB" id="7877099at2"/>
<feature type="region of interest" description="Disordered" evidence="1">
    <location>
        <begin position="53"/>
        <end position="112"/>
    </location>
</feature>
<feature type="compositionally biased region" description="Basic and acidic residues" evidence="1">
    <location>
        <begin position="70"/>
        <end position="102"/>
    </location>
</feature>
<proteinExistence type="predicted"/>
<name>A0A1M7SHD4_9RHOB</name>
<dbReference type="AlphaFoldDB" id="A0A1M7SHD4"/>
<evidence type="ECO:0008006" key="4">
    <source>
        <dbReference type="Google" id="ProtNLM"/>
    </source>
</evidence>
<dbReference type="RefSeq" id="WP_125458986.1">
    <property type="nucleotide sequence ID" value="NZ_FOHL01000003.1"/>
</dbReference>
<gene>
    <name evidence="2" type="ORF">SAMN05216200_102417</name>
</gene>